<gene>
    <name evidence="4" type="ORF">DILT_LOCUS13441</name>
</gene>
<dbReference type="Pfam" id="PF00023">
    <property type="entry name" value="Ank"/>
    <property type="match status" value="1"/>
</dbReference>
<feature type="repeat" description="ANK" evidence="3">
    <location>
        <begin position="105"/>
        <end position="134"/>
    </location>
</feature>
<proteinExistence type="predicted"/>
<dbReference type="OrthoDB" id="10071127at2759"/>
<dbReference type="InterPro" id="IPR036770">
    <property type="entry name" value="Ankyrin_rpt-contain_sf"/>
</dbReference>
<dbReference type="PANTHER" id="PTHR24171">
    <property type="entry name" value="ANKYRIN REPEAT DOMAIN-CONTAINING PROTEIN 39-RELATED"/>
    <property type="match status" value="1"/>
</dbReference>
<dbReference type="Proteomes" id="UP000281553">
    <property type="component" value="Unassembled WGS sequence"/>
</dbReference>
<evidence type="ECO:0000313" key="5">
    <source>
        <dbReference type="Proteomes" id="UP000281553"/>
    </source>
</evidence>
<organism evidence="4 5">
    <name type="scientific">Dibothriocephalus latus</name>
    <name type="common">Fish tapeworm</name>
    <name type="synonym">Diphyllobothrium latum</name>
    <dbReference type="NCBI Taxonomy" id="60516"/>
    <lineage>
        <taxon>Eukaryota</taxon>
        <taxon>Metazoa</taxon>
        <taxon>Spiralia</taxon>
        <taxon>Lophotrochozoa</taxon>
        <taxon>Platyhelminthes</taxon>
        <taxon>Cestoda</taxon>
        <taxon>Eucestoda</taxon>
        <taxon>Diphyllobothriidea</taxon>
        <taxon>Diphyllobothriidae</taxon>
        <taxon>Dibothriocephalus</taxon>
    </lineage>
</organism>
<feature type="repeat" description="ANK" evidence="3">
    <location>
        <begin position="69"/>
        <end position="101"/>
    </location>
</feature>
<dbReference type="Pfam" id="PF12796">
    <property type="entry name" value="Ank_2"/>
    <property type="match status" value="1"/>
</dbReference>
<dbReference type="PROSITE" id="PS50088">
    <property type="entry name" value="ANK_REPEAT"/>
    <property type="match status" value="3"/>
</dbReference>
<feature type="repeat" description="ANK" evidence="3">
    <location>
        <begin position="135"/>
        <end position="167"/>
    </location>
</feature>
<sequence>MIRSSVFLKFGRFDVEHPAENLFQNDSLWYTTLEPKRYILMHDAVLKEDTKSIIGAIRSGYHVDIRDQYYKTPLMVAASDGNIKMTRLLIQLGADVNARDNFWWSPLHHASHSGMVDVVELLLGQGAEIDARALNGATPLFRAIETSRAAVVNLLITKGASITLETTQGVLTKPPLHAPKKFLLFLIKYQRINMDCKRLTDLVEGQECPLAPSNSL</sequence>
<reference evidence="4 5" key="1">
    <citation type="submission" date="2018-11" db="EMBL/GenBank/DDBJ databases">
        <authorList>
            <consortium name="Pathogen Informatics"/>
        </authorList>
    </citation>
    <scope>NUCLEOTIDE SEQUENCE [LARGE SCALE GENOMIC DNA]</scope>
</reference>
<evidence type="ECO:0000256" key="2">
    <source>
        <dbReference type="ARBA" id="ARBA00023043"/>
    </source>
</evidence>
<dbReference type="SUPFAM" id="SSF48403">
    <property type="entry name" value="Ankyrin repeat"/>
    <property type="match status" value="1"/>
</dbReference>
<accession>A0A3P7LR72</accession>
<dbReference type="AlphaFoldDB" id="A0A3P7LR72"/>
<keyword evidence="2 3" id="KW-0040">ANK repeat</keyword>
<dbReference type="SMART" id="SM00248">
    <property type="entry name" value="ANK"/>
    <property type="match status" value="3"/>
</dbReference>
<evidence type="ECO:0000256" key="3">
    <source>
        <dbReference type="PROSITE-ProRule" id="PRU00023"/>
    </source>
</evidence>
<keyword evidence="5" id="KW-1185">Reference proteome</keyword>
<dbReference type="Gene3D" id="1.25.40.20">
    <property type="entry name" value="Ankyrin repeat-containing domain"/>
    <property type="match status" value="1"/>
</dbReference>
<dbReference type="InterPro" id="IPR002110">
    <property type="entry name" value="Ankyrin_rpt"/>
</dbReference>
<protein>
    <submittedName>
        <fullName evidence="4">Uncharacterized protein</fullName>
    </submittedName>
</protein>
<evidence type="ECO:0000313" key="4">
    <source>
        <dbReference type="EMBL" id="VDN19545.1"/>
    </source>
</evidence>
<evidence type="ECO:0000256" key="1">
    <source>
        <dbReference type="ARBA" id="ARBA00022737"/>
    </source>
</evidence>
<name>A0A3P7LR72_DIBLA</name>
<keyword evidence="1" id="KW-0677">Repeat</keyword>
<dbReference type="EMBL" id="UYRU01070283">
    <property type="protein sequence ID" value="VDN19545.1"/>
    <property type="molecule type" value="Genomic_DNA"/>
</dbReference>
<dbReference type="PRINTS" id="PR01415">
    <property type="entry name" value="ANKYRIN"/>
</dbReference>
<dbReference type="PROSITE" id="PS50297">
    <property type="entry name" value="ANK_REP_REGION"/>
    <property type="match status" value="3"/>
</dbReference>